<feature type="signal peptide" evidence="1">
    <location>
        <begin position="1"/>
        <end position="28"/>
    </location>
</feature>
<dbReference type="InterPro" id="IPR032979">
    <property type="entry name" value="ENGase"/>
</dbReference>
<gene>
    <name evidence="4" type="ORF">E1294_01070</name>
</gene>
<feature type="chain" id="PRO_5020619672" evidence="1">
    <location>
        <begin position="29"/>
        <end position="669"/>
    </location>
</feature>
<feature type="domain" description="Cytosolic endo-beta-N-acetylglucosaminidase TIM barrel" evidence="2">
    <location>
        <begin position="100"/>
        <end position="395"/>
    </location>
</feature>
<dbReference type="Gene3D" id="2.60.40.10">
    <property type="entry name" value="Immunoglobulins"/>
    <property type="match status" value="1"/>
</dbReference>
<comment type="caution">
    <text evidence="4">The sequence shown here is derived from an EMBL/GenBank/DDBJ whole genome shotgun (WGS) entry which is preliminary data.</text>
</comment>
<dbReference type="CDD" id="cd06547">
    <property type="entry name" value="GH85_ENGase"/>
    <property type="match status" value="1"/>
</dbReference>
<dbReference type="AlphaFoldDB" id="A0A4R4X720"/>
<reference evidence="4 5" key="1">
    <citation type="submission" date="2019-03" db="EMBL/GenBank/DDBJ databases">
        <title>Draft genome sequences of novel Actinobacteria.</title>
        <authorList>
            <person name="Sahin N."/>
            <person name="Ay H."/>
            <person name="Saygin H."/>
        </authorList>
    </citation>
    <scope>NUCLEOTIDE SEQUENCE [LARGE SCALE GENOMIC DNA]</scope>
    <source>
        <strain evidence="4 5">KC712</strain>
    </source>
</reference>
<dbReference type="Pfam" id="PF03644">
    <property type="entry name" value="Glyco_hydro_85"/>
    <property type="match status" value="1"/>
</dbReference>
<evidence type="ECO:0000256" key="1">
    <source>
        <dbReference type="SAM" id="SignalP"/>
    </source>
</evidence>
<dbReference type="PANTHER" id="PTHR13246">
    <property type="entry name" value="ENDO BETA N-ACETYLGLUCOSAMINIDASE"/>
    <property type="match status" value="1"/>
</dbReference>
<feature type="domain" description="Endo-beta-N-acetylglucosaminidase D-like D2" evidence="3">
    <location>
        <begin position="580"/>
        <end position="655"/>
    </location>
</feature>
<dbReference type="Gene3D" id="3.20.20.80">
    <property type="entry name" value="Glycosidases"/>
    <property type="match status" value="1"/>
</dbReference>
<dbReference type="EMBL" id="SMKP01000002">
    <property type="protein sequence ID" value="TDD26216.1"/>
    <property type="molecule type" value="Genomic_DNA"/>
</dbReference>
<evidence type="ECO:0000313" key="5">
    <source>
        <dbReference type="Proteomes" id="UP000294543"/>
    </source>
</evidence>
<dbReference type="OrthoDB" id="1089471at2"/>
<evidence type="ECO:0000313" key="4">
    <source>
        <dbReference type="EMBL" id="TDD26216.1"/>
    </source>
</evidence>
<dbReference type="SUPFAM" id="SSF49265">
    <property type="entry name" value="Fibronectin type III"/>
    <property type="match status" value="1"/>
</dbReference>
<dbReference type="InterPro" id="IPR013783">
    <property type="entry name" value="Ig-like_fold"/>
</dbReference>
<dbReference type="RefSeq" id="WP_132503714.1">
    <property type="nucleotide sequence ID" value="NZ_SMKP01000002.1"/>
</dbReference>
<evidence type="ECO:0000259" key="2">
    <source>
        <dbReference type="Pfam" id="PF03644"/>
    </source>
</evidence>
<dbReference type="PANTHER" id="PTHR13246:SF1">
    <property type="entry name" value="CYTOSOLIC ENDO-BETA-N-ACETYLGLUCOSAMINIDASE"/>
    <property type="match status" value="1"/>
</dbReference>
<accession>A0A4R4X720</accession>
<dbReference type="GO" id="GO:0033925">
    <property type="term" value="F:mannosyl-glycoprotein endo-beta-N-acetylglucosaminidase activity"/>
    <property type="evidence" value="ECO:0007669"/>
    <property type="project" value="InterPro"/>
</dbReference>
<keyword evidence="5" id="KW-1185">Reference proteome</keyword>
<evidence type="ECO:0000259" key="3">
    <source>
        <dbReference type="Pfam" id="PF21910"/>
    </source>
</evidence>
<proteinExistence type="predicted"/>
<dbReference type="Gene3D" id="2.60.120.260">
    <property type="entry name" value="Galactose-binding domain-like"/>
    <property type="match status" value="1"/>
</dbReference>
<dbReference type="InterPro" id="IPR036116">
    <property type="entry name" value="FN3_sf"/>
</dbReference>
<keyword evidence="1" id="KW-0732">Signal</keyword>
<sequence length="669" mass="72179">MRRRLLPALGAVTVVAALLTAPARPALAATGDQPYASYWYPDTILGWDPATDPDARFNRSRVPLRPRAQDPALKANTHARAGEGRVVSLVSFAPTSANPSQGSLDASYYAFGHWQYVDRLVFWGGSAAEGLILAPNPTVIDAAHRNGVKVYGTVFFPPEVFGGQLQWVRDFVQKRGSSYPVADKLVQVARHYGFDGWFINQETEGGDAALAAELRSLIKYARAKGPVEFMWYDAMTESGPVDWQEALTPANDAFLGDPERVSDSMFLDFGWDAGKLGSSRALARSLGRDEHELYAGIDTEADGYDTSVPWDAVFPAGRPHVTSLGIYRPEWTWRSSSSPADFRARDSRFWAGANGDPSDTSTSSAWKGLAHHVAESTPITGKPFVTGFNLGHGDFYNVGGVRVRDGGWNNLSVQDVPPTYQWIVSSRGTELTPSIDFGDAYEGGSSLRLTGRLDAVNTVRLYQTRLPVAANTKLSAVVRTPAAGATHLRVAVAFTDAPTRFTTFDLGATKSTGWERRTLDLSAHAGKIITQIGLRTTGVKKAYDIRVGQLAVYDGVVDRPSPPTGLTVLGVTDVSDTRKSLRLAWTGSHGTVHHYDVYRRDPGGGRTYLGATPNDAYFVPGLDRAGGETSTMIEVEAVSTEYGRSPAAKATVSWTGASGTAVPEAGTRP</sequence>
<organism evidence="4 5">
    <name type="scientific">Nonomuraea diastatica</name>
    <dbReference type="NCBI Taxonomy" id="1848329"/>
    <lineage>
        <taxon>Bacteria</taxon>
        <taxon>Bacillati</taxon>
        <taxon>Actinomycetota</taxon>
        <taxon>Actinomycetes</taxon>
        <taxon>Streptosporangiales</taxon>
        <taxon>Streptosporangiaceae</taxon>
        <taxon>Nonomuraea</taxon>
    </lineage>
</organism>
<protein>
    <submittedName>
        <fullName evidence="4">Glycoside hydrolase</fullName>
    </submittedName>
</protein>
<dbReference type="InterPro" id="IPR005201">
    <property type="entry name" value="TIM_ENGase"/>
</dbReference>
<dbReference type="GO" id="GO:0005829">
    <property type="term" value="C:cytosol"/>
    <property type="evidence" value="ECO:0007669"/>
    <property type="project" value="UniProtKB-SubCell"/>
</dbReference>
<name>A0A4R4X720_9ACTN</name>
<dbReference type="Pfam" id="PF21910">
    <property type="entry name" value="GH85_C"/>
    <property type="match status" value="1"/>
</dbReference>
<dbReference type="InterPro" id="IPR054110">
    <property type="entry name" value="EndoD-like_D2"/>
</dbReference>
<dbReference type="Proteomes" id="UP000294543">
    <property type="component" value="Unassembled WGS sequence"/>
</dbReference>
<keyword evidence="4" id="KW-0378">Hydrolase</keyword>
<dbReference type="GO" id="GO:0005975">
    <property type="term" value="P:carbohydrate metabolic process"/>
    <property type="evidence" value="ECO:0007669"/>
    <property type="project" value="UniProtKB-ARBA"/>
</dbReference>